<proteinExistence type="predicted"/>
<comment type="caution">
    <text evidence="1">The sequence shown here is derived from an EMBL/GenBank/DDBJ whole genome shotgun (WGS) entry which is preliminary data.</text>
</comment>
<accession>A0ABR4JMD6</accession>
<dbReference type="EMBL" id="JBFXLU010000113">
    <property type="protein sequence ID" value="KAL2841170.1"/>
    <property type="molecule type" value="Genomic_DNA"/>
</dbReference>
<sequence length="594" mass="68563">MPKEQKHHFIPRFILRKFAPADQPPASPAARSKQRPRGRDFLVNKVDLKTSILTQRPVSTEFALVDMYRDPGFDENPYHLEEKLSQLEGKASEIISKAAETFARTPVLELDRPEVDTLRKFLFLMKYRNGGMFERYNHDDAQAYDSDDRPRMLRYMAAKGFTKPRDVWFDNLRHMLDLKMDAQKTWRQTLRKQIYPDDAMMFELHLLHSYMAFCQPANVNEEFLLTENAFGIFEGPSTVNHDIFTGKKEAAAYMEYHNFAPMSPRLIIILRSLILPIPGDKGNHAELRRSFAAAMKSVHLHPDKAGSVLEDLPIRPCKTAYKSENVDSTASFSVDDRFIFLCFKLSSVHISIINNLFIEEAYQTSSIVYHSATALRAAIEKYFTDDTPGLKHVIDNTGFADIINIPEDKRLVYLRTLEKILCDLGASTTCKFKSFGLRDARFRIHMALNVGHLVGEQILSTQHPPKSLPREYTLLKPKSTLEEFWYDLDQGSRLVMLKTKLDGALNRSGSSDGEKATVRFQIHEFLMAFPVERLWFYFKILRNLKHCDKDDIWTRMPALELAGPEDWLLEVIADLPPKMRETSGRKMYMVMMTL</sequence>
<gene>
    <name evidence="1" type="ORF">BJY01DRAFT_257165</name>
</gene>
<name>A0ABR4JMD6_9EURO</name>
<evidence type="ECO:0000313" key="1">
    <source>
        <dbReference type="EMBL" id="KAL2841170.1"/>
    </source>
</evidence>
<reference evidence="1 2" key="1">
    <citation type="submission" date="2024-07" db="EMBL/GenBank/DDBJ databases">
        <title>Section-level genome sequencing and comparative genomics of Aspergillus sections Usti and Cavernicolus.</title>
        <authorList>
            <consortium name="Lawrence Berkeley National Laboratory"/>
            <person name="Nybo J.L."/>
            <person name="Vesth T.C."/>
            <person name="Theobald S."/>
            <person name="Frisvad J.C."/>
            <person name="Larsen T.O."/>
            <person name="Kjaerboelling I."/>
            <person name="Rothschild-Mancinelli K."/>
            <person name="Lyhne E.K."/>
            <person name="Kogle M.E."/>
            <person name="Barry K."/>
            <person name="Clum A."/>
            <person name="Na H."/>
            <person name="Ledsgaard L."/>
            <person name="Lin J."/>
            <person name="Lipzen A."/>
            <person name="Kuo A."/>
            <person name="Riley R."/>
            <person name="Mondo S."/>
            <person name="Labutti K."/>
            <person name="Haridas S."/>
            <person name="Pangalinan J."/>
            <person name="Salamov A.A."/>
            <person name="Simmons B.A."/>
            <person name="Magnuson J.K."/>
            <person name="Chen J."/>
            <person name="Drula E."/>
            <person name="Henrissat B."/>
            <person name="Wiebenga A."/>
            <person name="Lubbers R.J."/>
            <person name="Gomes A.C."/>
            <person name="Makela M.R."/>
            <person name="Stajich J."/>
            <person name="Grigoriev I.V."/>
            <person name="Mortensen U.H."/>
            <person name="De Vries R.P."/>
            <person name="Baker S.E."/>
            <person name="Andersen M.R."/>
        </authorList>
    </citation>
    <scope>NUCLEOTIDE SEQUENCE [LARGE SCALE GENOMIC DNA]</scope>
    <source>
        <strain evidence="1 2">CBS 123904</strain>
    </source>
</reference>
<organism evidence="1 2">
    <name type="scientific">Aspergillus pseudoustus</name>
    <dbReference type="NCBI Taxonomy" id="1810923"/>
    <lineage>
        <taxon>Eukaryota</taxon>
        <taxon>Fungi</taxon>
        <taxon>Dikarya</taxon>
        <taxon>Ascomycota</taxon>
        <taxon>Pezizomycotina</taxon>
        <taxon>Eurotiomycetes</taxon>
        <taxon>Eurotiomycetidae</taxon>
        <taxon>Eurotiales</taxon>
        <taxon>Aspergillaceae</taxon>
        <taxon>Aspergillus</taxon>
        <taxon>Aspergillus subgen. Nidulantes</taxon>
    </lineage>
</organism>
<evidence type="ECO:0000313" key="2">
    <source>
        <dbReference type="Proteomes" id="UP001610446"/>
    </source>
</evidence>
<keyword evidence="2" id="KW-1185">Reference proteome</keyword>
<protein>
    <recommendedName>
        <fullName evidence="3">DUF4238 domain-containing protein</fullName>
    </recommendedName>
</protein>
<dbReference type="Proteomes" id="UP001610446">
    <property type="component" value="Unassembled WGS sequence"/>
</dbReference>
<dbReference type="Pfam" id="PF14022">
    <property type="entry name" value="DUF4238"/>
    <property type="match status" value="1"/>
</dbReference>
<dbReference type="InterPro" id="IPR025332">
    <property type="entry name" value="DUF4238"/>
</dbReference>
<evidence type="ECO:0008006" key="3">
    <source>
        <dbReference type="Google" id="ProtNLM"/>
    </source>
</evidence>